<protein>
    <submittedName>
        <fullName evidence="2">Aminomethyl transferase family protein</fullName>
    </submittedName>
</protein>
<feature type="domain" description="GCVT N-terminal" evidence="1">
    <location>
        <begin position="35"/>
        <end position="255"/>
    </location>
</feature>
<dbReference type="PANTHER" id="PTHR43757">
    <property type="entry name" value="AMINOMETHYLTRANSFERASE"/>
    <property type="match status" value="1"/>
</dbReference>
<dbReference type="InterPro" id="IPR027266">
    <property type="entry name" value="TrmE/GcvT-like"/>
</dbReference>
<dbReference type="SUPFAM" id="SSF103025">
    <property type="entry name" value="Folate-binding domain"/>
    <property type="match status" value="1"/>
</dbReference>
<reference evidence="2 3" key="1">
    <citation type="submission" date="2024-05" db="EMBL/GenBank/DDBJ databases">
        <authorList>
            <person name="Liu Q."/>
            <person name="Xin Y.-H."/>
        </authorList>
    </citation>
    <scope>NUCLEOTIDE SEQUENCE [LARGE SCALE GENOMIC DNA]</scope>
    <source>
        <strain evidence="2 3">CGMCC 1.10181</strain>
    </source>
</reference>
<gene>
    <name evidence="2" type="ORF">ABC974_03075</name>
</gene>
<dbReference type="PANTHER" id="PTHR43757:SF2">
    <property type="entry name" value="AMINOMETHYLTRANSFERASE, MITOCHONDRIAL"/>
    <property type="match status" value="1"/>
</dbReference>
<comment type="caution">
    <text evidence="2">The sequence shown here is derived from an EMBL/GenBank/DDBJ whole genome shotgun (WGS) entry which is preliminary data.</text>
</comment>
<evidence type="ECO:0000313" key="2">
    <source>
        <dbReference type="EMBL" id="MEN2788596.1"/>
    </source>
</evidence>
<accession>A0ABU9XYG8</accession>
<evidence type="ECO:0000313" key="3">
    <source>
        <dbReference type="Proteomes" id="UP001419910"/>
    </source>
</evidence>
<keyword evidence="3" id="KW-1185">Reference proteome</keyword>
<dbReference type="InterPro" id="IPR028896">
    <property type="entry name" value="GcvT/YgfZ/DmdA"/>
</dbReference>
<dbReference type="Pfam" id="PF01571">
    <property type="entry name" value="GCV_T"/>
    <property type="match status" value="1"/>
</dbReference>
<dbReference type="Gene3D" id="3.30.1360.120">
    <property type="entry name" value="Probable tRNA modification gtpase trme, domain 1"/>
    <property type="match status" value="1"/>
</dbReference>
<name>A0ABU9XYG8_9SPHN</name>
<dbReference type="InterPro" id="IPR006222">
    <property type="entry name" value="GCVT_N"/>
</dbReference>
<sequence>MAGNLEDVLNAAGNPVEMLRNSQLGAYVYPVVAAEFHNWRSEQWAWQHSAVLFDQSHHMVDLFISGKDALKLLTDTMINSPKGWSVNKAKQYVPTTPYGHVIGDGIIFWLAEEEFVYVGRAPAANWLMFQAETGGYDVQILKDDRSPSRPMGKPVKRVNWRFQIQGPNAWAIIEKLHGGPLEQLKFFNMSEMNIAGRKVRTLRHGMSGAPGLEIWGPYDEQEEIRGAILEAGKEFGIVPCGSRAYPSNTLESGWIPSPLPAIYTGEKLKAYREWLGADSYEATGSIGGSFVSDRIEDYYLNPWELGYGPFVKFDHDFHGREALEAIDPSTQRKKVTLAWNPEDMAAIFASLFDPDGEQYKFFDLPLANYASSNYDLVKDASGKALGVSMFTGYSFNEKSALSLATIDPSIEVGSEVRVVWGEPNGGTRKTTVEPHKQIEVRAIVSSIPYSRVARETYHQGWRTTQPA</sequence>
<keyword evidence="2" id="KW-0808">Transferase</keyword>
<evidence type="ECO:0000259" key="1">
    <source>
        <dbReference type="Pfam" id="PF01571"/>
    </source>
</evidence>
<dbReference type="RefSeq" id="WP_343890613.1">
    <property type="nucleotide sequence ID" value="NZ_BAAAEH010000035.1"/>
</dbReference>
<proteinExistence type="predicted"/>
<organism evidence="2 3">
    <name type="scientific">Sphingomonas oligophenolica</name>
    <dbReference type="NCBI Taxonomy" id="301154"/>
    <lineage>
        <taxon>Bacteria</taxon>
        <taxon>Pseudomonadati</taxon>
        <taxon>Pseudomonadota</taxon>
        <taxon>Alphaproteobacteria</taxon>
        <taxon>Sphingomonadales</taxon>
        <taxon>Sphingomonadaceae</taxon>
        <taxon>Sphingomonas</taxon>
    </lineage>
</organism>
<dbReference type="EMBL" id="JBDIME010000002">
    <property type="protein sequence ID" value="MEN2788596.1"/>
    <property type="molecule type" value="Genomic_DNA"/>
</dbReference>
<dbReference type="GO" id="GO:0016740">
    <property type="term" value="F:transferase activity"/>
    <property type="evidence" value="ECO:0007669"/>
    <property type="project" value="UniProtKB-KW"/>
</dbReference>
<dbReference type="Proteomes" id="UP001419910">
    <property type="component" value="Unassembled WGS sequence"/>
</dbReference>